<proteinExistence type="predicted"/>
<organism evidence="1 2">
    <name type="scientific">Corallococcus terminator</name>
    <dbReference type="NCBI Taxonomy" id="2316733"/>
    <lineage>
        <taxon>Bacteria</taxon>
        <taxon>Pseudomonadati</taxon>
        <taxon>Myxococcota</taxon>
        <taxon>Myxococcia</taxon>
        <taxon>Myxococcales</taxon>
        <taxon>Cystobacterineae</taxon>
        <taxon>Myxococcaceae</taxon>
        <taxon>Corallococcus</taxon>
    </lineage>
</organism>
<keyword evidence="2" id="KW-1185">Reference proteome</keyword>
<accession>A0A3A8H234</accession>
<reference evidence="2" key="1">
    <citation type="submission" date="2018-09" db="EMBL/GenBank/DDBJ databases">
        <authorList>
            <person name="Livingstone P.G."/>
            <person name="Whitworth D.E."/>
        </authorList>
    </citation>
    <scope>NUCLEOTIDE SEQUENCE [LARGE SCALE GENOMIC DNA]</scope>
    <source>
        <strain evidence="2">CA054A</strain>
    </source>
</reference>
<sequence>LLHGMVDDKGVGLPFTMRDMAVCLNGIGTTGPFAQALNHCLDRSLERTAAREIANQISSLGRDVQKCMSGLKGAVNKFMSPIVNAYEPDFTFEALLQEDLVLYAQLPANLFKIQAPALGKVLLQDLQQQGSLRQVHRTRLNQRACGVHVDEFYTFADEYMIDSLNKLRDANVQFTLAH</sequence>
<evidence type="ECO:0000313" key="2">
    <source>
        <dbReference type="Proteomes" id="UP000268094"/>
    </source>
</evidence>
<dbReference type="EMBL" id="RAVZ01000783">
    <property type="protein sequence ID" value="RKG64246.1"/>
    <property type="molecule type" value="Genomic_DNA"/>
</dbReference>
<dbReference type="AlphaFoldDB" id="A0A3A8H234"/>
<dbReference type="OrthoDB" id="240417at68525"/>
<dbReference type="RefSeq" id="WP_158625299.1">
    <property type="nucleotide sequence ID" value="NZ_RAVZ01000783.1"/>
</dbReference>
<feature type="non-terminal residue" evidence="1">
    <location>
        <position position="178"/>
    </location>
</feature>
<gene>
    <name evidence="1" type="ORF">D7V88_42140</name>
</gene>
<dbReference type="Proteomes" id="UP000268094">
    <property type="component" value="Unassembled WGS sequence"/>
</dbReference>
<feature type="non-terminal residue" evidence="1">
    <location>
        <position position="1"/>
    </location>
</feature>
<comment type="caution">
    <text evidence="1">The sequence shown here is derived from an EMBL/GenBank/DDBJ whole genome shotgun (WGS) entry which is preliminary data.</text>
</comment>
<evidence type="ECO:0000313" key="1">
    <source>
        <dbReference type="EMBL" id="RKG64246.1"/>
    </source>
</evidence>
<protein>
    <submittedName>
        <fullName evidence="1">Uncharacterized protein</fullName>
    </submittedName>
</protein>
<name>A0A3A8H234_9BACT</name>